<dbReference type="OrthoDB" id="199127at2157"/>
<keyword evidence="1" id="KW-1133">Transmembrane helix</keyword>
<dbReference type="Gene3D" id="2.160.20.80">
    <property type="entry name" value="E3 ubiquitin-protein ligase SopA"/>
    <property type="match status" value="1"/>
</dbReference>
<dbReference type="SUPFAM" id="SSF141571">
    <property type="entry name" value="Pentapeptide repeat-like"/>
    <property type="match status" value="1"/>
</dbReference>
<protein>
    <submittedName>
        <fullName evidence="2">Pentapeptide repeat-containing protein</fullName>
    </submittedName>
</protein>
<name>A0A1I5UMU8_9EURY</name>
<accession>A0A1I5UMU8</accession>
<proteinExistence type="predicted"/>
<feature type="transmembrane region" description="Helical" evidence="1">
    <location>
        <begin position="592"/>
        <end position="611"/>
    </location>
</feature>
<feature type="transmembrane region" description="Helical" evidence="1">
    <location>
        <begin position="527"/>
        <end position="550"/>
    </location>
</feature>
<organism evidence="2 3">
    <name type="scientific">Halolamina pelagica</name>
    <dbReference type="NCBI Taxonomy" id="699431"/>
    <lineage>
        <taxon>Archaea</taxon>
        <taxon>Methanobacteriati</taxon>
        <taxon>Methanobacteriota</taxon>
        <taxon>Stenosarchaea group</taxon>
        <taxon>Halobacteria</taxon>
        <taxon>Halobacteriales</taxon>
        <taxon>Haloferacaceae</taxon>
    </lineage>
</organism>
<keyword evidence="3" id="KW-1185">Reference proteome</keyword>
<keyword evidence="1" id="KW-0812">Transmembrane</keyword>
<dbReference type="Proteomes" id="UP000183769">
    <property type="component" value="Unassembled WGS sequence"/>
</dbReference>
<keyword evidence="1" id="KW-0472">Membrane</keyword>
<dbReference type="EMBL" id="FOXI01000013">
    <property type="protein sequence ID" value="SFP96634.1"/>
    <property type="molecule type" value="Genomic_DNA"/>
</dbReference>
<dbReference type="Pfam" id="PF13576">
    <property type="entry name" value="Pentapeptide_3"/>
    <property type="match status" value="2"/>
</dbReference>
<evidence type="ECO:0000313" key="2">
    <source>
        <dbReference type="EMBL" id="SFP96634.1"/>
    </source>
</evidence>
<evidence type="ECO:0000256" key="1">
    <source>
        <dbReference type="SAM" id="Phobius"/>
    </source>
</evidence>
<gene>
    <name evidence="2" type="ORF">SAMN05216277_11353</name>
</gene>
<sequence>MTTCEFSPQPENYRDTEEFRLLEIGSLECDRTTSADRDHCLIHSSDHNTNKQEILSEALSNGETLYGARADRLDLRQIGADQSTEPIDLRCAHIGTLDIRDTTVERPLLLDGATIDTILATETTFNARVSMASATIQQGVDFESAIFRESAYFADVVFFGEARFANMTARNEFVASHAQIDTNIDLNGASFEALAAFQHTTFGGWSDFTEVDFQKARFDEATFHDIAQFEESSFADAVFNRAEFGGAVFRDSSFTTGKFHEASFNGWSRFDNVSVEESMSFVSAEFSNTLVFEDSGINGGLIFTSARFDGDPSFRFDGAKLMGKTTLDGISFTQGTFTGAICNEIYYQKKSLPRSSELQNKHRLIDFTDANIKDGELTCQDQGEIYYDLTDATIGSVSFATENGKNPFKNLSVYRTEFDFFDFSRYRSYLSPNWNLHTISDQAPIEQKQNNSELETTYLKAKNGAEDAGDNRSASQFFLKELRYRRRDYLTRAKTASPQKSAVLWARAGFNFFYDITSGYGERPASVVISAGTTILLFSAAFFLMFTMVGRSPPYADQGPSQLSYLVFSMESFVQFVLPTDGHIESLYIRGFASLEGFIGAFFIGLFVFTLTRSVHR</sequence>
<evidence type="ECO:0000313" key="3">
    <source>
        <dbReference type="Proteomes" id="UP000183769"/>
    </source>
</evidence>
<reference evidence="3" key="1">
    <citation type="submission" date="2016-10" db="EMBL/GenBank/DDBJ databases">
        <authorList>
            <person name="Varghese N."/>
            <person name="Submissions S."/>
        </authorList>
    </citation>
    <scope>NUCLEOTIDE SEQUENCE [LARGE SCALE GENOMIC DNA]</scope>
    <source>
        <strain evidence="3">CGMCC 1.10329</strain>
    </source>
</reference>
<dbReference type="InterPro" id="IPR001646">
    <property type="entry name" value="5peptide_repeat"/>
</dbReference>
<dbReference type="AlphaFoldDB" id="A0A1I5UMU8"/>
<dbReference type="RefSeq" id="WP_143076976.1">
    <property type="nucleotide sequence ID" value="NZ_FOXI01000013.1"/>
</dbReference>